<dbReference type="Pfam" id="PF13180">
    <property type="entry name" value="PDZ_2"/>
    <property type="match status" value="1"/>
</dbReference>
<organism evidence="3 4">
    <name type="scientific">Microbulbifer thermotolerans</name>
    <dbReference type="NCBI Taxonomy" id="252514"/>
    <lineage>
        <taxon>Bacteria</taxon>
        <taxon>Pseudomonadati</taxon>
        <taxon>Pseudomonadota</taxon>
        <taxon>Gammaproteobacteria</taxon>
        <taxon>Cellvibrionales</taxon>
        <taxon>Microbulbiferaceae</taxon>
        <taxon>Microbulbifer</taxon>
    </lineage>
</organism>
<dbReference type="RefSeq" id="WP_266001801.1">
    <property type="nucleotide sequence ID" value="NZ_JAPHQB010000004.1"/>
</dbReference>
<dbReference type="EMBL" id="JAPHQB010000004">
    <property type="protein sequence ID" value="MCX2800839.1"/>
    <property type="molecule type" value="Genomic_DNA"/>
</dbReference>
<evidence type="ECO:0000313" key="3">
    <source>
        <dbReference type="EMBL" id="MCX2800839.1"/>
    </source>
</evidence>
<dbReference type="Proteomes" id="UP001209730">
    <property type="component" value="Unassembled WGS sequence"/>
</dbReference>
<evidence type="ECO:0000256" key="1">
    <source>
        <dbReference type="SAM" id="Coils"/>
    </source>
</evidence>
<evidence type="ECO:0000313" key="4">
    <source>
        <dbReference type="Proteomes" id="UP001209730"/>
    </source>
</evidence>
<dbReference type="InterPro" id="IPR001478">
    <property type="entry name" value="PDZ"/>
</dbReference>
<dbReference type="PROSITE" id="PS50106">
    <property type="entry name" value="PDZ"/>
    <property type="match status" value="1"/>
</dbReference>
<dbReference type="SMART" id="SM00228">
    <property type="entry name" value="PDZ"/>
    <property type="match status" value="1"/>
</dbReference>
<comment type="caution">
    <text evidence="3">The sequence shown here is derived from an EMBL/GenBank/DDBJ whole genome shotgun (WGS) entry which is preliminary data.</text>
</comment>
<dbReference type="SUPFAM" id="SSF50156">
    <property type="entry name" value="PDZ domain-like"/>
    <property type="match status" value="1"/>
</dbReference>
<dbReference type="AlphaFoldDB" id="A0AB35HV79"/>
<keyword evidence="1" id="KW-0175">Coiled coil</keyword>
<dbReference type="InterPro" id="IPR036034">
    <property type="entry name" value="PDZ_sf"/>
</dbReference>
<gene>
    <name evidence="3" type="ORF">OQJ68_03475</name>
</gene>
<name>A0AB35HV79_MICTH</name>
<evidence type="ECO:0000259" key="2">
    <source>
        <dbReference type="PROSITE" id="PS50106"/>
    </source>
</evidence>
<dbReference type="Gene3D" id="2.30.42.10">
    <property type="match status" value="1"/>
</dbReference>
<protein>
    <submittedName>
        <fullName evidence="3">PDZ domain-containing protein</fullName>
    </submittedName>
</protein>
<accession>A0AB35HV79</accession>
<proteinExistence type="predicted"/>
<feature type="coiled-coil region" evidence="1">
    <location>
        <begin position="50"/>
        <end position="77"/>
    </location>
</feature>
<feature type="domain" description="PDZ" evidence="2">
    <location>
        <begin position="187"/>
        <end position="266"/>
    </location>
</feature>
<dbReference type="CDD" id="cd06779">
    <property type="entry name" value="cpPDZ_Deg_HtrA-like"/>
    <property type="match status" value="1"/>
</dbReference>
<reference evidence="3" key="1">
    <citation type="submission" date="2022-11" db="EMBL/GenBank/DDBJ databases">
        <title>Chitin-degrading and fungicidal potential of chitinolytic bacterial strains from marine environment of the Pacific Ocean regions.</title>
        <authorList>
            <person name="Pentekhina I."/>
            <person name="Nedashkovskaya O."/>
            <person name="Seitkalieva A."/>
            <person name="Podvolotskaya A."/>
            <person name="Tekutyeva L."/>
            <person name="Balabanova L."/>
        </authorList>
    </citation>
    <scope>NUCLEOTIDE SEQUENCE</scope>
    <source>
        <strain evidence="3">KMM 6838</strain>
    </source>
</reference>
<sequence>MQIGKSPLIAGTTLLLILATYSVYSALGQGGAENDGKPRLSSLFSADNHLAQRVQQLEEAVENTNRLQSELLELVEDLHRRLEHLMPPIPEEVNDAARTGSVDNSLAEREEHLRRNPYARHRQMQLQRLINAGINPDRAELILEKQERFQYDHMKLAYAYRHLQDKSSAEAAALREQLNIYSHPRKMLEHELSEEEFELYLQANGQQEMRVNRVISDTPAANAGLRPGDKIISYNGERIFHMGDLRAQIYRVAPGQTVAVEVQRAGSGSREVIYVPSGPLGVQG</sequence>